<dbReference type="Proteomes" id="UP000006835">
    <property type="component" value="Chromosome"/>
</dbReference>
<name>E4SFT6_CALK2</name>
<organism evidence="1 2">
    <name type="scientific">Caldicellulosiruptor kronotskyensis (strain DSM 18902 / VKM B-2412 / 2002)</name>
    <dbReference type="NCBI Taxonomy" id="632348"/>
    <lineage>
        <taxon>Bacteria</taxon>
        <taxon>Bacillati</taxon>
        <taxon>Bacillota</taxon>
        <taxon>Bacillota incertae sedis</taxon>
        <taxon>Caldicellulosiruptorales</taxon>
        <taxon>Caldicellulosiruptoraceae</taxon>
        <taxon>Caldicellulosiruptor</taxon>
    </lineage>
</organism>
<gene>
    <name evidence="1" type="ordered locus">Calkro_1762</name>
</gene>
<accession>E4SFT6</accession>
<dbReference type="PATRIC" id="fig|632348.3.peg.1858"/>
<dbReference type="HOGENOM" id="CLU_3325798_0_0_9"/>
<evidence type="ECO:0000313" key="1">
    <source>
        <dbReference type="EMBL" id="ADQ46611.1"/>
    </source>
</evidence>
<reference key="1">
    <citation type="submission" date="2010-11" db="EMBL/GenBank/DDBJ databases">
        <title>Complete sequence of Caldicellulosiruptor kronotskyensis 2002.</title>
        <authorList>
            <consortium name="US DOE Joint Genome Institute"/>
            <person name="Lucas S."/>
            <person name="Copeland A."/>
            <person name="Lapidus A."/>
            <person name="Cheng J.-F."/>
            <person name="Bruce D."/>
            <person name="Goodwin L."/>
            <person name="Pitluck S."/>
            <person name="Davenport K."/>
            <person name="Detter J.C."/>
            <person name="Han C."/>
            <person name="Tapia R."/>
            <person name="Land M."/>
            <person name="Hauser L."/>
            <person name="Jeffries C."/>
            <person name="Kyrpides N."/>
            <person name="Ivanova N."/>
            <person name="Mikhailova N."/>
            <person name="Blumer-Schuette S.E."/>
            <person name="Kelly R.M."/>
            <person name="Woyke T."/>
        </authorList>
    </citation>
    <scope>NUCLEOTIDE SEQUENCE</scope>
    <source>
        <strain>2002</strain>
    </source>
</reference>
<dbReference type="AlphaFoldDB" id="E4SFT6"/>
<sequence length="38" mass="4492">MLLKSNLDSCLQRRGQLFVCEKTRENLRNLEILKERGS</sequence>
<dbReference type="KEGG" id="ckn:Calkro_1762"/>
<evidence type="ECO:0000313" key="2">
    <source>
        <dbReference type="Proteomes" id="UP000006835"/>
    </source>
</evidence>
<keyword evidence="2" id="KW-1185">Reference proteome</keyword>
<protein>
    <submittedName>
        <fullName evidence="1">Uncharacterized protein</fullName>
    </submittedName>
</protein>
<proteinExistence type="predicted"/>
<reference evidence="1 2" key="2">
    <citation type="journal article" date="2011" name="J. Bacteriol.">
        <title>Complete genome sequences for the anaerobic, extremely thermophilic plant biomass-degrading bacteria Caldicellulosiruptor hydrothermalis, Caldicellulosiruptor kristjanssonii, Caldicellulosiruptor kronotskyensis, Caldicellulosiruptor owensenis, and Caldicellulosiruptor lactoaceticus.</title>
        <authorList>
            <person name="Blumer-Schuette S.E."/>
            <person name="Ozdemir I."/>
            <person name="Mistry D."/>
            <person name="Lucas S."/>
            <person name="Lapidus A."/>
            <person name="Cheng J.F."/>
            <person name="Goodwin L.A."/>
            <person name="Pitluck S."/>
            <person name="Land M.L."/>
            <person name="Hauser L.J."/>
            <person name="Woyke T."/>
            <person name="Mikhailova N."/>
            <person name="Pati A."/>
            <person name="Kyrpides N.C."/>
            <person name="Ivanova N."/>
            <person name="Detter J.C."/>
            <person name="Walston-Davenport K."/>
            <person name="Han S."/>
            <person name="Adams M.W."/>
            <person name="Kelly R.M."/>
        </authorList>
    </citation>
    <scope>NUCLEOTIDE SEQUENCE [LARGE SCALE GENOMIC DNA]</scope>
    <source>
        <strain evidence="2">DSM 18902 / VKM B-2412 / 2002</strain>
    </source>
</reference>
<dbReference type="EMBL" id="CP002330">
    <property type="protein sequence ID" value="ADQ46611.1"/>
    <property type="molecule type" value="Genomic_DNA"/>
</dbReference>